<dbReference type="EnsemblMetazoa" id="G28036.5">
    <property type="protein sequence ID" value="G28036.5:cds"/>
    <property type="gene ID" value="G28036"/>
</dbReference>
<dbReference type="EnsemblMetazoa" id="G28036.3">
    <property type="protein sequence ID" value="G28036.3:cds"/>
    <property type="gene ID" value="G28036"/>
</dbReference>
<keyword evidence="1" id="KW-0472">Membrane</keyword>
<sequence>MEPSTLVLGIPVTLILLVGAQAAVLGTILIMQLHVLIAAVRTIHSIIWLSVLWLGIFYSVYYGYVLCRLLQTGWSECRDIYTPTLLCSAWMFTFLVLDKNLEKTSVNYLLTIFLVGLSTLFIAWEYHYSNIETRSDLGDFPLFCPTSRDLLHTFVHEYLVLYLPVTAIGLVQRSRSSKDPNNCSCHECTHWKKTGGRMLRWYACALLVIRPAHFYYCFTLDYNYSDMLMYFVNFLSFLYLFLKTKTFMSKQKYGENKGKTMSSVVQLNSCCET</sequence>
<evidence type="ECO:0000256" key="1">
    <source>
        <dbReference type="SAM" id="Phobius"/>
    </source>
</evidence>
<dbReference type="AlphaFoldDB" id="A0A8W8LLX7"/>
<feature type="transmembrane region" description="Helical" evidence="1">
    <location>
        <begin position="106"/>
        <end position="124"/>
    </location>
</feature>
<keyword evidence="3" id="KW-1185">Reference proteome</keyword>
<dbReference type="EnsemblMetazoa" id="G28036.4">
    <property type="protein sequence ID" value="G28036.4:cds"/>
    <property type="gene ID" value="G28036"/>
</dbReference>
<evidence type="ECO:0000313" key="2">
    <source>
        <dbReference type="EnsemblMetazoa" id="G28036.3:cds"/>
    </source>
</evidence>
<organism evidence="2 3">
    <name type="scientific">Magallana gigas</name>
    <name type="common">Pacific oyster</name>
    <name type="synonym">Crassostrea gigas</name>
    <dbReference type="NCBI Taxonomy" id="29159"/>
    <lineage>
        <taxon>Eukaryota</taxon>
        <taxon>Metazoa</taxon>
        <taxon>Spiralia</taxon>
        <taxon>Lophotrochozoa</taxon>
        <taxon>Mollusca</taxon>
        <taxon>Bivalvia</taxon>
        <taxon>Autobranchia</taxon>
        <taxon>Pteriomorphia</taxon>
        <taxon>Ostreida</taxon>
        <taxon>Ostreoidea</taxon>
        <taxon>Ostreidae</taxon>
        <taxon>Magallana</taxon>
    </lineage>
</organism>
<feature type="transmembrane region" description="Helical" evidence="1">
    <location>
        <begin position="6"/>
        <end position="30"/>
    </location>
</feature>
<feature type="transmembrane region" description="Helical" evidence="1">
    <location>
        <begin position="222"/>
        <end position="242"/>
    </location>
</feature>
<protein>
    <submittedName>
        <fullName evidence="2">Uncharacterized protein</fullName>
    </submittedName>
</protein>
<accession>A0A8W8LLX7</accession>
<feature type="transmembrane region" description="Helical" evidence="1">
    <location>
        <begin position="80"/>
        <end position="97"/>
    </location>
</feature>
<proteinExistence type="predicted"/>
<evidence type="ECO:0000313" key="3">
    <source>
        <dbReference type="Proteomes" id="UP000005408"/>
    </source>
</evidence>
<keyword evidence="1" id="KW-0812">Transmembrane</keyword>
<feature type="transmembrane region" description="Helical" evidence="1">
    <location>
        <begin position="42"/>
        <end position="60"/>
    </location>
</feature>
<dbReference type="EnsemblMetazoa" id="G28036.6">
    <property type="protein sequence ID" value="G28036.6:cds"/>
    <property type="gene ID" value="G28036"/>
</dbReference>
<name>A0A8W8LLX7_MAGGI</name>
<feature type="transmembrane region" description="Helical" evidence="1">
    <location>
        <begin position="199"/>
        <end position="216"/>
    </location>
</feature>
<feature type="transmembrane region" description="Helical" evidence="1">
    <location>
        <begin position="150"/>
        <end position="171"/>
    </location>
</feature>
<reference evidence="2" key="1">
    <citation type="submission" date="2022-08" db="UniProtKB">
        <authorList>
            <consortium name="EnsemblMetazoa"/>
        </authorList>
    </citation>
    <scope>IDENTIFICATION</scope>
    <source>
        <strain evidence="2">05x7-T-G4-1.051#20</strain>
    </source>
</reference>
<keyword evidence="1" id="KW-1133">Transmembrane helix</keyword>
<dbReference type="Proteomes" id="UP000005408">
    <property type="component" value="Unassembled WGS sequence"/>
</dbReference>